<evidence type="ECO:0000256" key="7">
    <source>
        <dbReference type="ARBA" id="ARBA00023141"/>
    </source>
</evidence>
<dbReference type="HAMAP" id="MF_00134_A">
    <property type="entry name" value="IGPS_A"/>
    <property type="match status" value="1"/>
</dbReference>
<dbReference type="InterPro" id="IPR011060">
    <property type="entry name" value="RibuloseP-bd_barrel"/>
</dbReference>
<dbReference type="PROSITE" id="PS00614">
    <property type="entry name" value="IGPS"/>
    <property type="match status" value="1"/>
</dbReference>
<comment type="similarity">
    <text evidence="3 9">Belongs to the TrpC family.</text>
</comment>
<dbReference type="HAMAP" id="MF_00134_B">
    <property type="entry name" value="IGPS_B"/>
    <property type="match status" value="1"/>
</dbReference>
<dbReference type="CDD" id="cd00331">
    <property type="entry name" value="IGPS"/>
    <property type="match status" value="1"/>
</dbReference>
<evidence type="ECO:0000313" key="11">
    <source>
        <dbReference type="EMBL" id="KPL89506.1"/>
    </source>
</evidence>
<dbReference type="InterPro" id="IPR001468">
    <property type="entry name" value="Indole-3-GlycerolPSynthase_CS"/>
</dbReference>
<keyword evidence="5 9" id="KW-0210">Decarboxylase</keyword>
<dbReference type="FunFam" id="3.20.20.70:FF:000024">
    <property type="entry name" value="Indole-3-glycerol phosphate synthase"/>
    <property type="match status" value="1"/>
</dbReference>
<dbReference type="Pfam" id="PF00218">
    <property type="entry name" value="IGPS"/>
    <property type="match status" value="1"/>
</dbReference>
<dbReference type="PATRIC" id="fig|872965.6.peg.661"/>
<evidence type="ECO:0000259" key="10">
    <source>
        <dbReference type="Pfam" id="PF00218"/>
    </source>
</evidence>
<keyword evidence="4 9" id="KW-0028">Amino-acid biosynthesis</keyword>
<reference evidence="11 12" key="1">
    <citation type="submission" date="2015-07" db="EMBL/GenBank/DDBJ databases">
        <title>Whole genome sequence of Ardenticatena maritima DSM 23922.</title>
        <authorList>
            <person name="Hemp J."/>
            <person name="Ward L.M."/>
            <person name="Pace L.A."/>
            <person name="Fischer W.W."/>
        </authorList>
    </citation>
    <scope>NUCLEOTIDE SEQUENCE [LARGE SCALE GENOMIC DNA]</scope>
    <source>
        <strain evidence="11 12">110S</strain>
    </source>
</reference>
<dbReference type="UniPathway" id="UPA00035">
    <property type="reaction ID" value="UER00043"/>
</dbReference>
<evidence type="ECO:0000256" key="6">
    <source>
        <dbReference type="ARBA" id="ARBA00022822"/>
    </source>
</evidence>
<proteinExistence type="inferred from homology"/>
<evidence type="ECO:0000256" key="5">
    <source>
        <dbReference type="ARBA" id="ARBA00022793"/>
    </source>
</evidence>
<sequence>MAPKTILEKIVRWKVDEVERHRRERPLAEVRAEMMLAPPPRDFAAALRGDHVALIAEVKRASPSKGLLRHQFDPVALARTYDAEGAAAVSVLTDQHFFQGNIGHLQAVRQAVRLPVLRKDFVIDPYQIYEARAAGADAVLLIVGILGDNDLRDFYALIRELGMEALVEVHNEAELERALAISPRVIGVNNRDLRTFEVDLATTERLRAHIPDDVLLVAESGIHTRADVERVAAMGADAILVGTSLMRAKNVAQKVREFVGVPKQKHEKLT</sequence>
<comment type="catalytic activity">
    <reaction evidence="1 9">
        <text>1-(2-carboxyphenylamino)-1-deoxy-D-ribulose 5-phosphate + H(+) = (1S,2R)-1-C-(indol-3-yl)glycerol 3-phosphate + CO2 + H2O</text>
        <dbReference type="Rhea" id="RHEA:23476"/>
        <dbReference type="ChEBI" id="CHEBI:15377"/>
        <dbReference type="ChEBI" id="CHEBI:15378"/>
        <dbReference type="ChEBI" id="CHEBI:16526"/>
        <dbReference type="ChEBI" id="CHEBI:58613"/>
        <dbReference type="ChEBI" id="CHEBI:58866"/>
        <dbReference type="EC" id="4.1.1.48"/>
    </reaction>
</comment>
<dbReference type="AlphaFoldDB" id="A0A0N8GSJ9"/>
<dbReference type="InterPro" id="IPR045186">
    <property type="entry name" value="Indole-3-glycerol_P_synth"/>
</dbReference>
<keyword evidence="7 9" id="KW-0057">Aromatic amino acid biosynthesis</keyword>
<dbReference type="GO" id="GO:0004640">
    <property type="term" value="F:phosphoribosylanthranilate isomerase activity"/>
    <property type="evidence" value="ECO:0007669"/>
    <property type="project" value="TreeGrafter"/>
</dbReference>
<dbReference type="EC" id="4.1.1.48" evidence="9"/>
<dbReference type="InterPro" id="IPR013785">
    <property type="entry name" value="Aldolase_TIM"/>
</dbReference>
<dbReference type="RefSeq" id="WP_060687216.1">
    <property type="nucleotide sequence ID" value="NZ_LGKN01000003.1"/>
</dbReference>
<gene>
    <name evidence="9" type="primary">trpC</name>
    <name evidence="11" type="ORF">SE16_03500</name>
</gene>
<keyword evidence="6 9" id="KW-0822">Tryptophan biosynthesis</keyword>
<evidence type="ECO:0000313" key="12">
    <source>
        <dbReference type="Proteomes" id="UP000050502"/>
    </source>
</evidence>
<dbReference type="Gene3D" id="3.20.20.70">
    <property type="entry name" value="Aldolase class I"/>
    <property type="match status" value="1"/>
</dbReference>
<dbReference type="NCBIfam" id="NF001373">
    <property type="entry name" value="PRK00278.1-6"/>
    <property type="match status" value="1"/>
</dbReference>
<comment type="caution">
    <text evidence="11">The sequence shown here is derived from an EMBL/GenBank/DDBJ whole genome shotgun (WGS) entry which is preliminary data.</text>
</comment>
<evidence type="ECO:0000256" key="2">
    <source>
        <dbReference type="ARBA" id="ARBA00004696"/>
    </source>
</evidence>
<dbReference type="PANTHER" id="PTHR22854:SF2">
    <property type="entry name" value="INDOLE-3-GLYCEROL-PHOSPHATE SYNTHASE"/>
    <property type="match status" value="1"/>
</dbReference>
<dbReference type="EMBL" id="LGKN01000003">
    <property type="protein sequence ID" value="KPL89506.1"/>
    <property type="molecule type" value="Genomic_DNA"/>
</dbReference>
<keyword evidence="8 9" id="KW-0456">Lyase</keyword>
<evidence type="ECO:0000256" key="3">
    <source>
        <dbReference type="ARBA" id="ARBA00008737"/>
    </source>
</evidence>
<evidence type="ECO:0000256" key="8">
    <source>
        <dbReference type="ARBA" id="ARBA00023239"/>
    </source>
</evidence>
<evidence type="ECO:0000256" key="1">
    <source>
        <dbReference type="ARBA" id="ARBA00001633"/>
    </source>
</evidence>
<name>A0A0N8GSJ9_9CHLR</name>
<comment type="pathway">
    <text evidence="2 9">Amino-acid biosynthesis; L-tryptophan biosynthesis; L-tryptophan from chorismate: step 4/5.</text>
</comment>
<protein>
    <recommendedName>
        <fullName evidence="9">Indole-3-glycerol phosphate synthase</fullName>
        <shortName evidence="9">IGPS</shortName>
        <ecNumber evidence="9">4.1.1.48</ecNumber>
    </recommendedName>
</protein>
<dbReference type="GO" id="GO:0004425">
    <property type="term" value="F:indole-3-glycerol-phosphate synthase activity"/>
    <property type="evidence" value="ECO:0007669"/>
    <property type="project" value="UniProtKB-UniRule"/>
</dbReference>
<evidence type="ECO:0000256" key="4">
    <source>
        <dbReference type="ARBA" id="ARBA00022605"/>
    </source>
</evidence>
<dbReference type="InterPro" id="IPR013798">
    <property type="entry name" value="Indole-3-glycerol_P_synth_dom"/>
</dbReference>
<feature type="domain" description="Indole-3-glycerol phosphate synthase" evidence="10">
    <location>
        <begin position="7"/>
        <end position="258"/>
    </location>
</feature>
<organism evidence="11 12">
    <name type="scientific">Ardenticatena maritima</name>
    <dbReference type="NCBI Taxonomy" id="872965"/>
    <lineage>
        <taxon>Bacteria</taxon>
        <taxon>Bacillati</taxon>
        <taxon>Chloroflexota</taxon>
        <taxon>Ardenticatenia</taxon>
        <taxon>Ardenticatenales</taxon>
        <taxon>Ardenticatenaceae</taxon>
        <taxon>Ardenticatena</taxon>
    </lineage>
</organism>
<accession>A0A0N8GSJ9</accession>
<dbReference type="Proteomes" id="UP000050502">
    <property type="component" value="Unassembled WGS sequence"/>
</dbReference>
<evidence type="ECO:0000256" key="9">
    <source>
        <dbReference type="HAMAP-Rule" id="MF_00134"/>
    </source>
</evidence>
<dbReference type="PANTHER" id="PTHR22854">
    <property type="entry name" value="TRYPTOPHAN BIOSYNTHESIS PROTEIN"/>
    <property type="match status" value="1"/>
</dbReference>
<dbReference type="GO" id="GO:0000162">
    <property type="term" value="P:L-tryptophan biosynthetic process"/>
    <property type="evidence" value="ECO:0007669"/>
    <property type="project" value="UniProtKB-UniRule"/>
</dbReference>
<dbReference type="SUPFAM" id="SSF51366">
    <property type="entry name" value="Ribulose-phoshate binding barrel"/>
    <property type="match status" value="1"/>
</dbReference>
<dbReference type="NCBIfam" id="NF001377">
    <property type="entry name" value="PRK00278.2-4"/>
    <property type="match status" value="1"/>
</dbReference>